<feature type="region of interest" description="Disordered" evidence="1">
    <location>
        <begin position="207"/>
        <end position="240"/>
    </location>
</feature>
<evidence type="ECO:0008006" key="4">
    <source>
        <dbReference type="Google" id="ProtNLM"/>
    </source>
</evidence>
<protein>
    <recommendedName>
        <fullName evidence="4">DUF3618 domain-containing protein</fullName>
    </recommendedName>
</protein>
<comment type="caution">
    <text evidence="2">The sequence shown here is derived from an EMBL/GenBank/DDBJ whole genome shotgun (WGS) entry which is preliminary data.</text>
</comment>
<sequence>MADQPKPAAPVSYTPVARPMTEREIARERLRASVDALAHEANLQVQLQREPLKMLGGASAVGAVIGLVVGRQFKRSKKIYVDAGSPTKHQKALIKAQQKQGGKGVGGALVATLGTLAVRTLTERVITPKLEEIAHSMQQKASQPKTSTPRSGPQGRTHGTTARPVPGSVEANTLAASTAMTATPAAAAVTTNTGTARAADAFLKPAPVHPGVVPQPESQVEAKVAGSEIALDERANPNLR</sequence>
<accession>A0ABV8XMA3</accession>
<feature type="compositionally biased region" description="Polar residues" evidence="1">
    <location>
        <begin position="136"/>
        <end position="151"/>
    </location>
</feature>
<feature type="region of interest" description="Disordered" evidence="1">
    <location>
        <begin position="135"/>
        <end position="167"/>
    </location>
</feature>
<organism evidence="2 3">
    <name type="scientific">Deinococcus navajonensis</name>
    <dbReference type="NCBI Taxonomy" id="309884"/>
    <lineage>
        <taxon>Bacteria</taxon>
        <taxon>Thermotogati</taxon>
        <taxon>Deinococcota</taxon>
        <taxon>Deinococci</taxon>
        <taxon>Deinococcales</taxon>
        <taxon>Deinococcaceae</taxon>
        <taxon>Deinococcus</taxon>
    </lineage>
</organism>
<dbReference type="Proteomes" id="UP001595998">
    <property type="component" value="Unassembled WGS sequence"/>
</dbReference>
<gene>
    <name evidence="2" type="ORF">ACFOZ9_07170</name>
</gene>
<reference evidence="3" key="1">
    <citation type="journal article" date="2019" name="Int. J. Syst. Evol. Microbiol.">
        <title>The Global Catalogue of Microorganisms (GCM) 10K type strain sequencing project: providing services to taxonomists for standard genome sequencing and annotation.</title>
        <authorList>
            <consortium name="The Broad Institute Genomics Platform"/>
            <consortium name="The Broad Institute Genome Sequencing Center for Infectious Disease"/>
            <person name="Wu L."/>
            <person name="Ma J."/>
        </authorList>
    </citation>
    <scope>NUCLEOTIDE SEQUENCE [LARGE SCALE GENOMIC DNA]</scope>
    <source>
        <strain evidence="3">CCUG 56029</strain>
    </source>
</reference>
<evidence type="ECO:0000313" key="3">
    <source>
        <dbReference type="Proteomes" id="UP001595998"/>
    </source>
</evidence>
<keyword evidence="3" id="KW-1185">Reference proteome</keyword>
<feature type="compositionally biased region" description="Basic and acidic residues" evidence="1">
    <location>
        <begin position="231"/>
        <end position="240"/>
    </location>
</feature>
<feature type="region of interest" description="Disordered" evidence="1">
    <location>
        <begin position="1"/>
        <end position="20"/>
    </location>
</feature>
<proteinExistence type="predicted"/>
<name>A0ABV8XMA3_9DEIO</name>
<evidence type="ECO:0000313" key="2">
    <source>
        <dbReference type="EMBL" id="MFC4425991.1"/>
    </source>
</evidence>
<evidence type="ECO:0000256" key="1">
    <source>
        <dbReference type="SAM" id="MobiDB-lite"/>
    </source>
</evidence>
<dbReference type="RefSeq" id="WP_380037920.1">
    <property type="nucleotide sequence ID" value="NZ_JBHSEH010000005.1"/>
</dbReference>
<dbReference type="EMBL" id="JBHSEH010000005">
    <property type="protein sequence ID" value="MFC4425991.1"/>
    <property type="molecule type" value="Genomic_DNA"/>
</dbReference>